<dbReference type="Pfam" id="PF02469">
    <property type="entry name" value="Fasciclin"/>
    <property type="match status" value="1"/>
</dbReference>
<proteinExistence type="predicted"/>
<dbReference type="SMART" id="SM00554">
    <property type="entry name" value="FAS1"/>
    <property type="match status" value="1"/>
</dbReference>
<sequence>MKTEKNMRNQVLRIILLVALPWLSFSATAQQHMSEESDFIATAAKDPQFTTFMEAIKSAGVTRTLRDIGPFTVFAPTNEAFNALPEEKLNKLLSKGNREYLVQVITYHLIRGKHDASKLSALSDLESVEGAPLSITMNEDKLTINDATVTQADISASNAMIHAIDKLLIPKDVKGKL</sequence>
<keyword evidence="4" id="KW-1185">Reference proteome</keyword>
<feature type="chain" id="PRO_5046292000" evidence="1">
    <location>
        <begin position="30"/>
        <end position="177"/>
    </location>
</feature>
<gene>
    <name evidence="3" type="ORF">HCJ96_15295</name>
</gene>
<dbReference type="InterPro" id="IPR000782">
    <property type="entry name" value="FAS1_domain"/>
</dbReference>
<dbReference type="Proteomes" id="UP000709336">
    <property type="component" value="Unassembled WGS sequence"/>
</dbReference>
<dbReference type="EMBL" id="JAATNW010000009">
    <property type="protein sequence ID" value="NMH61393.1"/>
    <property type="molecule type" value="Genomic_DNA"/>
</dbReference>
<keyword evidence="1" id="KW-0732">Signal</keyword>
<dbReference type="Gene3D" id="2.30.180.10">
    <property type="entry name" value="FAS1 domain"/>
    <property type="match status" value="1"/>
</dbReference>
<evidence type="ECO:0000313" key="3">
    <source>
        <dbReference type="EMBL" id="NMH61393.1"/>
    </source>
</evidence>
<dbReference type="InterPro" id="IPR036378">
    <property type="entry name" value="FAS1_dom_sf"/>
</dbReference>
<dbReference type="PROSITE" id="PS50213">
    <property type="entry name" value="FAS1"/>
    <property type="match status" value="1"/>
</dbReference>
<feature type="domain" description="FAS1" evidence="2">
    <location>
        <begin position="36"/>
        <end position="168"/>
    </location>
</feature>
<evidence type="ECO:0000313" key="4">
    <source>
        <dbReference type="Proteomes" id="UP000709336"/>
    </source>
</evidence>
<comment type="caution">
    <text evidence="3">The sequence shown here is derived from an EMBL/GenBank/DDBJ whole genome shotgun (WGS) entry which is preliminary data.</text>
</comment>
<feature type="signal peptide" evidence="1">
    <location>
        <begin position="1"/>
        <end position="29"/>
    </location>
</feature>
<dbReference type="InterPro" id="IPR050904">
    <property type="entry name" value="Adhesion/Biosynth-related"/>
</dbReference>
<dbReference type="RefSeq" id="WP_169211958.1">
    <property type="nucleotide sequence ID" value="NZ_JAATNW010000009.1"/>
</dbReference>
<evidence type="ECO:0000259" key="2">
    <source>
        <dbReference type="PROSITE" id="PS50213"/>
    </source>
</evidence>
<name>A0ABX1R828_9ALTE</name>
<organism evidence="3 4">
    <name type="scientific">Alteromonas ponticola</name>
    <dbReference type="NCBI Taxonomy" id="2720613"/>
    <lineage>
        <taxon>Bacteria</taxon>
        <taxon>Pseudomonadati</taxon>
        <taxon>Pseudomonadota</taxon>
        <taxon>Gammaproteobacteria</taxon>
        <taxon>Alteromonadales</taxon>
        <taxon>Alteromonadaceae</taxon>
        <taxon>Alteromonas/Salinimonas group</taxon>
        <taxon>Alteromonas</taxon>
    </lineage>
</organism>
<protein>
    <submittedName>
        <fullName evidence="3">Fasciclin domain-containing protein</fullName>
    </submittedName>
</protein>
<evidence type="ECO:0000256" key="1">
    <source>
        <dbReference type="SAM" id="SignalP"/>
    </source>
</evidence>
<dbReference type="PANTHER" id="PTHR10900:SF77">
    <property type="entry name" value="FI19380P1"/>
    <property type="match status" value="1"/>
</dbReference>
<reference evidence="3 4" key="1">
    <citation type="submission" date="2020-03" db="EMBL/GenBank/DDBJ databases">
        <title>Alteromonas ponticola sp. nov., isolated from seawater.</title>
        <authorList>
            <person name="Yoon J.-H."/>
            <person name="Kim Y.-O."/>
        </authorList>
    </citation>
    <scope>NUCLEOTIDE SEQUENCE [LARGE SCALE GENOMIC DNA]</scope>
    <source>
        <strain evidence="3 4">MYP5</strain>
    </source>
</reference>
<dbReference type="PANTHER" id="PTHR10900">
    <property type="entry name" value="PERIOSTIN-RELATED"/>
    <property type="match status" value="1"/>
</dbReference>
<dbReference type="SUPFAM" id="SSF82153">
    <property type="entry name" value="FAS1 domain"/>
    <property type="match status" value="1"/>
</dbReference>
<accession>A0ABX1R828</accession>